<dbReference type="InterPro" id="IPR043426">
    <property type="entry name" value="MltB-like"/>
</dbReference>
<dbReference type="SUPFAM" id="SSF53955">
    <property type="entry name" value="Lysozyme-like"/>
    <property type="match status" value="1"/>
</dbReference>
<dbReference type="Gene3D" id="1.10.530.10">
    <property type="match status" value="1"/>
</dbReference>
<evidence type="ECO:0000259" key="1">
    <source>
        <dbReference type="Pfam" id="PF13406"/>
    </source>
</evidence>
<reference evidence="2" key="1">
    <citation type="submission" date="2016-10" db="EMBL/GenBank/DDBJ databases">
        <authorList>
            <person name="de Groot N.N."/>
        </authorList>
    </citation>
    <scope>NUCLEOTIDE SEQUENCE</scope>
</reference>
<dbReference type="Pfam" id="PF13406">
    <property type="entry name" value="SLT_2"/>
    <property type="match status" value="1"/>
</dbReference>
<dbReference type="InterPro" id="IPR023346">
    <property type="entry name" value="Lysozyme-like_dom_sf"/>
</dbReference>
<keyword evidence="2" id="KW-0326">Glycosidase</keyword>
<dbReference type="EC" id="3.2.1.-" evidence="2"/>
<dbReference type="PANTHER" id="PTHR30163:SF9">
    <property type="entry name" value="MEMBRANE-BOUND LYTIC MUREIN TRANSGLYCOSYLASE B"/>
    <property type="match status" value="1"/>
</dbReference>
<sequence>MAKEPISPVEYNFLAKKEVKSFINRMVKRHHFSRAYVTNILKNSKLDQETLDRYTGKHKKGKTDGTWERYKNHVLDPISLQKAKDFKQNYYQTLARASEEYSVDLDYIVAFIGVESKFGEYTGDYHIIDALTTLAFHKNRMKKFFKSELENLFLLSREENRAIEDMYGSFAGAMGCVQQVPSVQRKFGMDYNMDGIKDPWDLEDCIGIIASFMNRKGWTKGGVVAVPTNFKGKRFKKLKTSHKRKYSTKVLRKYGIKPIEPFNEKKAYLLKTKSKTHDDIWMGGKNFRVLTKYNNSTSYGLAIYLIAESIKN</sequence>
<accession>A0A1W1CP84</accession>
<dbReference type="GO" id="GO:0008933">
    <property type="term" value="F:peptidoglycan lytic transglycosylase activity"/>
    <property type="evidence" value="ECO:0007669"/>
    <property type="project" value="TreeGrafter"/>
</dbReference>
<dbReference type="PANTHER" id="PTHR30163">
    <property type="entry name" value="MEMBRANE-BOUND LYTIC MUREIN TRANSGLYCOSYLASE B"/>
    <property type="match status" value="1"/>
</dbReference>
<feature type="domain" description="Transglycosylase SLT" evidence="1">
    <location>
        <begin position="16"/>
        <end position="308"/>
    </location>
</feature>
<dbReference type="Gene3D" id="1.10.8.350">
    <property type="entry name" value="Bacterial muramidase"/>
    <property type="match status" value="1"/>
</dbReference>
<organism evidence="2">
    <name type="scientific">hydrothermal vent metagenome</name>
    <dbReference type="NCBI Taxonomy" id="652676"/>
    <lineage>
        <taxon>unclassified sequences</taxon>
        <taxon>metagenomes</taxon>
        <taxon>ecological metagenomes</taxon>
    </lineage>
</organism>
<evidence type="ECO:0000313" key="2">
    <source>
        <dbReference type="EMBL" id="SFV67700.1"/>
    </source>
</evidence>
<keyword evidence="2" id="KW-0378">Hydrolase</keyword>
<name>A0A1W1CP84_9ZZZZ</name>
<protein>
    <submittedName>
        <fullName evidence="2">Membrane-bound lytic murein transglycosylase B</fullName>
        <ecNumber evidence="2">3.2.1.-</ecNumber>
    </submittedName>
</protein>
<dbReference type="GO" id="GO:0009253">
    <property type="term" value="P:peptidoglycan catabolic process"/>
    <property type="evidence" value="ECO:0007669"/>
    <property type="project" value="TreeGrafter"/>
</dbReference>
<dbReference type="EMBL" id="FPHE01000163">
    <property type="protein sequence ID" value="SFV67700.1"/>
    <property type="molecule type" value="Genomic_DNA"/>
</dbReference>
<dbReference type="GO" id="GO:0016798">
    <property type="term" value="F:hydrolase activity, acting on glycosyl bonds"/>
    <property type="evidence" value="ECO:0007669"/>
    <property type="project" value="UniProtKB-KW"/>
</dbReference>
<dbReference type="AlphaFoldDB" id="A0A1W1CP84"/>
<gene>
    <name evidence="2" type="ORF">MNB_SV-12-1409</name>
</gene>
<dbReference type="InterPro" id="IPR031304">
    <property type="entry name" value="SLT_2"/>
</dbReference>
<proteinExistence type="predicted"/>